<evidence type="ECO:0000313" key="3">
    <source>
        <dbReference type="Proteomes" id="UP000002724"/>
    </source>
</evidence>
<proteinExistence type="predicted"/>
<dbReference type="PROSITE" id="PS50104">
    <property type="entry name" value="TIR"/>
    <property type="match status" value="1"/>
</dbReference>
<dbReference type="OrthoDB" id="597109at2"/>
<dbReference type="InterPro" id="IPR051082">
    <property type="entry name" value="Pentapeptide-BTB/POZ_domain"/>
</dbReference>
<dbReference type="RefSeq" id="WP_012507984.1">
    <property type="nucleotide sequence ID" value="NC_011060.1"/>
</dbReference>
<gene>
    <name evidence="2" type="ordered locus">Ppha_1220</name>
</gene>
<dbReference type="KEGG" id="pph:Ppha_1220"/>
<name>B4SGS9_PELPB</name>
<dbReference type="Pfam" id="PF00805">
    <property type="entry name" value="Pentapeptide"/>
    <property type="match status" value="4"/>
</dbReference>
<dbReference type="InterPro" id="IPR000157">
    <property type="entry name" value="TIR_dom"/>
</dbReference>
<evidence type="ECO:0000259" key="1">
    <source>
        <dbReference type="PROSITE" id="PS50104"/>
    </source>
</evidence>
<dbReference type="PANTHER" id="PTHR14136">
    <property type="entry name" value="BTB_POZ DOMAIN-CONTAINING PROTEIN KCTD9"/>
    <property type="match status" value="1"/>
</dbReference>
<dbReference type="EMBL" id="CP001110">
    <property type="protein sequence ID" value="ACF43492.1"/>
    <property type="molecule type" value="Genomic_DNA"/>
</dbReference>
<dbReference type="PANTHER" id="PTHR14136:SF17">
    <property type="entry name" value="BTB_POZ DOMAIN-CONTAINING PROTEIN KCTD9"/>
    <property type="match status" value="1"/>
</dbReference>
<dbReference type="Gene3D" id="2.160.20.80">
    <property type="entry name" value="E3 ubiquitin-protein ligase SopA"/>
    <property type="match status" value="2"/>
</dbReference>
<accession>B4SGS9</accession>
<protein>
    <submittedName>
        <fullName evidence="2">Pentapeptide repeat protein</fullName>
    </submittedName>
</protein>
<dbReference type="HOGENOM" id="CLU_066399_0_0_10"/>
<dbReference type="InterPro" id="IPR001646">
    <property type="entry name" value="5peptide_repeat"/>
</dbReference>
<dbReference type="InterPro" id="IPR035897">
    <property type="entry name" value="Toll_tir_struct_dom_sf"/>
</dbReference>
<dbReference type="SUPFAM" id="SSF52200">
    <property type="entry name" value="Toll/Interleukin receptor TIR domain"/>
    <property type="match status" value="1"/>
</dbReference>
<dbReference type="Proteomes" id="UP000002724">
    <property type="component" value="Chromosome"/>
</dbReference>
<keyword evidence="3" id="KW-1185">Reference proteome</keyword>
<dbReference type="SUPFAM" id="SSF141571">
    <property type="entry name" value="Pentapeptide repeat-like"/>
    <property type="match status" value="1"/>
</dbReference>
<dbReference type="AlphaFoldDB" id="B4SGS9"/>
<dbReference type="SMART" id="SM00255">
    <property type="entry name" value="TIR"/>
    <property type="match status" value="1"/>
</dbReference>
<organism evidence="2 3">
    <name type="scientific">Pelodictyon phaeoclathratiforme (strain DSM 5477 / BU-1)</name>
    <dbReference type="NCBI Taxonomy" id="324925"/>
    <lineage>
        <taxon>Bacteria</taxon>
        <taxon>Pseudomonadati</taxon>
        <taxon>Chlorobiota</taxon>
        <taxon>Chlorobiia</taxon>
        <taxon>Chlorobiales</taxon>
        <taxon>Chlorobiaceae</taxon>
        <taxon>Chlorobium/Pelodictyon group</taxon>
        <taxon>Pelodictyon</taxon>
    </lineage>
</organism>
<dbReference type="Gene3D" id="3.40.50.10140">
    <property type="entry name" value="Toll/interleukin-1 receptor homology (TIR) domain"/>
    <property type="match status" value="1"/>
</dbReference>
<dbReference type="Pfam" id="PF13676">
    <property type="entry name" value="TIR_2"/>
    <property type="match status" value="1"/>
</dbReference>
<dbReference type="eggNOG" id="COG1357">
    <property type="taxonomic scope" value="Bacteria"/>
</dbReference>
<dbReference type="GO" id="GO:0007165">
    <property type="term" value="P:signal transduction"/>
    <property type="evidence" value="ECO:0007669"/>
    <property type="project" value="InterPro"/>
</dbReference>
<reference evidence="2 3" key="1">
    <citation type="submission" date="2008-06" db="EMBL/GenBank/DDBJ databases">
        <title>Complete sequence of Pelodictyon phaeoclathratiforme BU-1.</title>
        <authorList>
            <consortium name="US DOE Joint Genome Institute"/>
            <person name="Lucas S."/>
            <person name="Copeland A."/>
            <person name="Lapidus A."/>
            <person name="Glavina del Rio T."/>
            <person name="Dalin E."/>
            <person name="Tice H."/>
            <person name="Bruce D."/>
            <person name="Goodwin L."/>
            <person name="Pitluck S."/>
            <person name="Schmutz J."/>
            <person name="Larimer F."/>
            <person name="Land M."/>
            <person name="Hauser L."/>
            <person name="Kyrpides N."/>
            <person name="Mikhailova N."/>
            <person name="Liu Z."/>
            <person name="Li T."/>
            <person name="Zhao F."/>
            <person name="Overmann J."/>
            <person name="Bryant D.A."/>
            <person name="Richardson P."/>
        </authorList>
    </citation>
    <scope>NUCLEOTIDE SEQUENCE [LARGE SCALE GENOMIC DNA]</scope>
    <source>
        <strain evidence="3">DSM 5477 / BU-1</strain>
    </source>
</reference>
<dbReference type="STRING" id="324925.Ppha_1220"/>
<evidence type="ECO:0000313" key="2">
    <source>
        <dbReference type="EMBL" id="ACF43492.1"/>
    </source>
</evidence>
<feature type="domain" description="TIR" evidence="1">
    <location>
        <begin position="284"/>
        <end position="431"/>
    </location>
</feature>
<sequence>MLTVELLLGSVTEWNAARKAHQKGRPNLKGADLSGAQLNKADLSRTDLVGANLRGADLSGAQLNMADLNRADLNGAHLYNANFGKANLIKTNLSKANLSGATLWDANLSGADLSGAQLICAILTNATLTGANLTEACLNSADLTRANLIGGDFTRASFSGATLDEVQLAGADLTMAFLGQAKLYRSDLSGANLCGAKLNRATLIEANLSKADMHGVIIWHTIFVNVDLSNVKGLDTVHHVGPSTVGIDTLCISKGNIPEVFLKGCGVPDTFIEYAHSLTSKAIEFYSCFISHSTADKAFADRLYADLQAKGVRCWYAPHDMKGGKKIHDQIGEAIRQHEKLLLILSESSINSDWVKQEIIKAKKREDTEGKRVLFPISLIEFGKIEEWEFPDSKGRDLAEEIRLYYIPSFIGWEKDNAAYTKEFGKLLNSFQAEKVTDGKA</sequence>